<dbReference type="AlphaFoldDB" id="A0A2G9UJZ4"/>
<dbReference type="OrthoDB" id="5865326at2759"/>
<dbReference type="PANTHER" id="PTHR47027:SF25">
    <property type="entry name" value="REVERSE TRANSCRIPTASE DOMAIN-CONTAINING PROTEIN"/>
    <property type="match status" value="1"/>
</dbReference>
<evidence type="ECO:0008006" key="3">
    <source>
        <dbReference type="Google" id="ProtNLM"/>
    </source>
</evidence>
<evidence type="ECO:0000313" key="1">
    <source>
        <dbReference type="EMBL" id="PIO70547.1"/>
    </source>
</evidence>
<accession>A0A2G9UJZ4</accession>
<name>A0A2G9UJZ4_TELCI</name>
<organism evidence="1 2">
    <name type="scientific">Teladorsagia circumcincta</name>
    <name type="common">Brown stomach worm</name>
    <name type="synonym">Ostertagia circumcincta</name>
    <dbReference type="NCBI Taxonomy" id="45464"/>
    <lineage>
        <taxon>Eukaryota</taxon>
        <taxon>Metazoa</taxon>
        <taxon>Ecdysozoa</taxon>
        <taxon>Nematoda</taxon>
        <taxon>Chromadorea</taxon>
        <taxon>Rhabditida</taxon>
        <taxon>Rhabditina</taxon>
        <taxon>Rhabditomorpha</taxon>
        <taxon>Strongyloidea</taxon>
        <taxon>Trichostrongylidae</taxon>
        <taxon>Teladorsagia</taxon>
    </lineage>
</organism>
<keyword evidence="2" id="KW-1185">Reference proteome</keyword>
<evidence type="ECO:0000313" key="2">
    <source>
        <dbReference type="Proteomes" id="UP000230423"/>
    </source>
</evidence>
<gene>
    <name evidence="1" type="ORF">TELCIR_07599</name>
</gene>
<dbReference type="Proteomes" id="UP000230423">
    <property type="component" value="Unassembled WGS sequence"/>
</dbReference>
<dbReference type="PANTHER" id="PTHR47027">
    <property type="entry name" value="REVERSE TRANSCRIPTASE DOMAIN-CONTAINING PROTEIN"/>
    <property type="match status" value="1"/>
</dbReference>
<proteinExistence type="predicted"/>
<dbReference type="EMBL" id="KZ346238">
    <property type="protein sequence ID" value="PIO70547.1"/>
    <property type="molecule type" value="Genomic_DNA"/>
</dbReference>
<protein>
    <recommendedName>
        <fullName evidence="3">Reverse transcriptase domain-containing protein</fullName>
    </recommendedName>
</protein>
<reference evidence="1 2" key="1">
    <citation type="submission" date="2015-09" db="EMBL/GenBank/DDBJ databases">
        <title>Draft genome of the parasitic nematode Teladorsagia circumcincta isolate WARC Sus (inbred).</title>
        <authorList>
            <person name="Mitreva M."/>
        </authorList>
    </citation>
    <scope>NUCLEOTIDE SEQUENCE [LARGE SCALE GENOMIC DNA]</scope>
    <source>
        <strain evidence="1 2">S</strain>
    </source>
</reference>
<sequence>MRKAVEQTRRGISWDDQERLTDLDFADGIALIEEKANKLQEAITKLSNEAALIGLRISAKKSKVTSIGSYNTQMVINVDAKQLERVNRSAYLGSTVVCDETQQQMRVFE</sequence>